<name>A0A4Y2DDJ5_ARAVE</name>
<sequence length="123" mass="14183">MEILLLKNSFLSDRANFDDKIFLLLCFNDVEGGRYEARHAVVLASKNMSPEALLWKLASSRLNGRNFLYDSYRTFDGSSKQIRTKMHEKRSSGKSINRFQNGIECYGSAVKKPPCMVIHERKF</sequence>
<dbReference type="EMBL" id="BGPR01166252">
    <property type="protein sequence ID" value="GBM14299.1"/>
    <property type="molecule type" value="Genomic_DNA"/>
</dbReference>
<accession>A0A4Y2DDJ5</accession>
<comment type="caution">
    <text evidence="1">The sequence shown here is derived from an EMBL/GenBank/DDBJ whole genome shotgun (WGS) entry which is preliminary data.</text>
</comment>
<evidence type="ECO:0000313" key="1">
    <source>
        <dbReference type="EMBL" id="GBM14299.1"/>
    </source>
</evidence>
<dbReference type="AlphaFoldDB" id="A0A4Y2DDJ5"/>
<evidence type="ECO:0000313" key="3">
    <source>
        <dbReference type="Proteomes" id="UP000499080"/>
    </source>
</evidence>
<keyword evidence="3" id="KW-1185">Reference proteome</keyword>
<dbReference type="Proteomes" id="UP000499080">
    <property type="component" value="Unassembled WGS sequence"/>
</dbReference>
<dbReference type="EMBL" id="BGPR01166262">
    <property type="protein sequence ID" value="GBM14332.1"/>
    <property type="molecule type" value="Genomic_DNA"/>
</dbReference>
<evidence type="ECO:0000313" key="2">
    <source>
        <dbReference type="EMBL" id="GBM14332.1"/>
    </source>
</evidence>
<proteinExistence type="predicted"/>
<protein>
    <submittedName>
        <fullName evidence="1">Uncharacterized protein</fullName>
    </submittedName>
</protein>
<reference evidence="1 3" key="1">
    <citation type="journal article" date="2019" name="Sci. Rep.">
        <title>Orb-weaving spider Araneus ventricosus genome elucidates the spidroin gene catalogue.</title>
        <authorList>
            <person name="Kono N."/>
            <person name="Nakamura H."/>
            <person name="Ohtoshi R."/>
            <person name="Moran D.A.P."/>
            <person name="Shinohara A."/>
            <person name="Yoshida Y."/>
            <person name="Fujiwara M."/>
            <person name="Mori M."/>
            <person name="Tomita M."/>
            <person name="Arakawa K."/>
        </authorList>
    </citation>
    <scope>NUCLEOTIDE SEQUENCE [LARGE SCALE GENOMIC DNA]</scope>
</reference>
<organism evidence="1 3">
    <name type="scientific">Araneus ventricosus</name>
    <name type="common">Orbweaver spider</name>
    <name type="synonym">Epeira ventricosa</name>
    <dbReference type="NCBI Taxonomy" id="182803"/>
    <lineage>
        <taxon>Eukaryota</taxon>
        <taxon>Metazoa</taxon>
        <taxon>Ecdysozoa</taxon>
        <taxon>Arthropoda</taxon>
        <taxon>Chelicerata</taxon>
        <taxon>Arachnida</taxon>
        <taxon>Araneae</taxon>
        <taxon>Araneomorphae</taxon>
        <taxon>Entelegynae</taxon>
        <taxon>Araneoidea</taxon>
        <taxon>Araneidae</taxon>
        <taxon>Araneus</taxon>
    </lineage>
</organism>
<gene>
    <name evidence="1" type="ORF">AVEN_21429_1</name>
    <name evidence="2" type="ORF">AVEN_73543_1</name>
</gene>